<dbReference type="PROSITE" id="PS51898">
    <property type="entry name" value="TYR_RECOMBINASE"/>
    <property type="match status" value="1"/>
</dbReference>
<name>A0ABX8EWL0_9PSED</name>
<feature type="domain" description="Tyr recombinase" evidence="3">
    <location>
        <begin position="212"/>
        <end position="443"/>
    </location>
</feature>
<evidence type="ECO:0000313" key="4">
    <source>
        <dbReference type="EMBL" id="QVW24121.1"/>
    </source>
</evidence>
<keyword evidence="2" id="KW-0233">DNA recombination</keyword>
<dbReference type="InterPro" id="IPR050090">
    <property type="entry name" value="Tyrosine_recombinase_XerCD"/>
</dbReference>
<evidence type="ECO:0000256" key="1">
    <source>
        <dbReference type="ARBA" id="ARBA00022908"/>
    </source>
</evidence>
<evidence type="ECO:0000256" key="2">
    <source>
        <dbReference type="ARBA" id="ARBA00023172"/>
    </source>
</evidence>
<dbReference type="PANTHER" id="PTHR30349">
    <property type="entry name" value="PHAGE INTEGRASE-RELATED"/>
    <property type="match status" value="1"/>
</dbReference>
<dbReference type="SUPFAM" id="SSF56349">
    <property type="entry name" value="DNA breaking-rejoining enzymes"/>
    <property type="match status" value="1"/>
</dbReference>
<keyword evidence="1" id="KW-0229">DNA integration</keyword>
<dbReference type="Proteomes" id="UP000681155">
    <property type="component" value="Chromosome"/>
</dbReference>
<gene>
    <name evidence="4" type="ORF">KJF94_00625</name>
</gene>
<sequence>MKKLTLPRISLMKPVPSFQLSIAGEDSNLSGDPNTWWPSEACAKFCDLTILLTDDGSPWFDGTSFLMSLAFDYKFNLTGLDPKTINRKASDLKYYLEGLDELGINYEADESRKIKRPTYAFAALLNKRVAEGTLAYESAKRIISNITEFYRWRIYKTRRPFQFPLWIELSKKRGFLDHIGREVFVKYISTDLSDGIKRRTRKSADDYIQDGGKLRPLPDDELESLIKALYATENTEMRLSFLLAIETGGRMQSIFTLRRRHFPDDGDPVTTVQRVHIGPGTGADTKGDKIHYLDVPAWLYNEITKYLVSNRYKRRSEKLPTLDDDQYVFTASTGRPYYKAKDDEREFPAATGETVRVFISSTLTEALIKQDCSFKFSFHDLRATFGMGLVNAGLKMIDAGLLSRDGLLNAVREAMGHSDIRTTLRYLAYRETRANTRKANAAFETKLVRDINLRLKSGQNAD</sequence>
<dbReference type="RefSeq" id="WP_214380615.1">
    <property type="nucleotide sequence ID" value="NZ_CP075566.1"/>
</dbReference>
<organism evidence="4 5">
    <name type="scientific">Pseudomonas hormoni</name>
    <dbReference type="NCBI Taxonomy" id="3093767"/>
    <lineage>
        <taxon>Bacteria</taxon>
        <taxon>Pseudomonadati</taxon>
        <taxon>Pseudomonadota</taxon>
        <taxon>Gammaproteobacteria</taxon>
        <taxon>Pseudomonadales</taxon>
        <taxon>Pseudomonadaceae</taxon>
        <taxon>Pseudomonas</taxon>
    </lineage>
</organism>
<dbReference type="EMBL" id="CP075566">
    <property type="protein sequence ID" value="QVW24121.1"/>
    <property type="molecule type" value="Genomic_DNA"/>
</dbReference>
<dbReference type="InterPro" id="IPR002104">
    <property type="entry name" value="Integrase_catalytic"/>
</dbReference>
<evidence type="ECO:0000313" key="5">
    <source>
        <dbReference type="Proteomes" id="UP000681155"/>
    </source>
</evidence>
<dbReference type="PANTHER" id="PTHR30349:SF64">
    <property type="entry name" value="PROPHAGE INTEGRASE INTD-RELATED"/>
    <property type="match status" value="1"/>
</dbReference>
<dbReference type="InterPro" id="IPR013762">
    <property type="entry name" value="Integrase-like_cat_sf"/>
</dbReference>
<reference evidence="4 5" key="1">
    <citation type="submission" date="2021-05" db="EMBL/GenBank/DDBJ databases">
        <title>Complete genome of the cytokinin-producing biocontrol strain Pseudomonas fluorescens G20-18.</title>
        <authorList>
            <person name="Nielsen T.K."/>
            <person name="Mekureyaw M.F."/>
            <person name="Hansen L.H."/>
            <person name="Nicolaisen M.H."/>
            <person name="Roitsch T.G."/>
            <person name="Hennessy R.C."/>
        </authorList>
    </citation>
    <scope>NUCLEOTIDE SEQUENCE [LARGE SCALE GENOMIC DNA]</scope>
    <source>
        <strain evidence="4 5">G20-18</strain>
    </source>
</reference>
<dbReference type="Pfam" id="PF00589">
    <property type="entry name" value="Phage_integrase"/>
    <property type="match status" value="1"/>
</dbReference>
<evidence type="ECO:0000259" key="3">
    <source>
        <dbReference type="PROSITE" id="PS51898"/>
    </source>
</evidence>
<keyword evidence="5" id="KW-1185">Reference proteome</keyword>
<protein>
    <submittedName>
        <fullName evidence="4">Tyrosine-type recombinase/integrase</fullName>
    </submittedName>
</protein>
<proteinExistence type="predicted"/>
<dbReference type="InterPro" id="IPR011010">
    <property type="entry name" value="DNA_brk_join_enz"/>
</dbReference>
<dbReference type="Gene3D" id="1.10.443.10">
    <property type="entry name" value="Intergrase catalytic core"/>
    <property type="match status" value="1"/>
</dbReference>
<accession>A0ABX8EWL0</accession>